<dbReference type="Gene3D" id="1.10.3210.10">
    <property type="entry name" value="Hypothetical protein af1432"/>
    <property type="match status" value="1"/>
</dbReference>
<dbReference type="InterPro" id="IPR006674">
    <property type="entry name" value="HD_domain"/>
</dbReference>
<protein>
    <submittedName>
        <fullName evidence="2">Metal dependent phosphohydrolase</fullName>
    </submittedName>
</protein>
<evidence type="ECO:0000313" key="2">
    <source>
        <dbReference type="EMBL" id="KAF2156339.1"/>
    </source>
</evidence>
<dbReference type="Proteomes" id="UP000799439">
    <property type="component" value="Unassembled WGS sequence"/>
</dbReference>
<reference evidence="2" key="1">
    <citation type="journal article" date="2020" name="Stud. Mycol.">
        <title>101 Dothideomycetes genomes: a test case for predicting lifestyles and emergence of pathogens.</title>
        <authorList>
            <person name="Haridas S."/>
            <person name="Albert R."/>
            <person name="Binder M."/>
            <person name="Bloem J."/>
            <person name="Labutti K."/>
            <person name="Salamov A."/>
            <person name="Andreopoulos B."/>
            <person name="Baker S."/>
            <person name="Barry K."/>
            <person name="Bills G."/>
            <person name="Bluhm B."/>
            <person name="Cannon C."/>
            <person name="Castanera R."/>
            <person name="Culley D."/>
            <person name="Daum C."/>
            <person name="Ezra D."/>
            <person name="Gonzalez J."/>
            <person name="Henrissat B."/>
            <person name="Kuo A."/>
            <person name="Liang C."/>
            <person name="Lipzen A."/>
            <person name="Lutzoni F."/>
            <person name="Magnuson J."/>
            <person name="Mondo S."/>
            <person name="Nolan M."/>
            <person name="Ohm R."/>
            <person name="Pangilinan J."/>
            <person name="Park H.-J."/>
            <person name="Ramirez L."/>
            <person name="Alfaro M."/>
            <person name="Sun H."/>
            <person name="Tritt A."/>
            <person name="Yoshinaga Y."/>
            <person name="Zwiers L.-H."/>
            <person name="Turgeon B."/>
            <person name="Goodwin S."/>
            <person name="Spatafora J."/>
            <person name="Crous P."/>
            <person name="Grigoriev I."/>
        </authorList>
    </citation>
    <scope>NUCLEOTIDE SEQUENCE</scope>
    <source>
        <strain evidence="2">CBS 260.36</strain>
    </source>
</reference>
<dbReference type="PANTHER" id="PTHR35569:SF1">
    <property type="entry name" value="CYANAMIDE HYDRATASE DDI2-RELATED"/>
    <property type="match status" value="1"/>
</dbReference>
<sequence length="223" mass="24752">MPAQAQDSMDLGLPGEILEQIPQTELSTTALKHAFEHLDRSIFNHSLRTYLLSKWLAETTSTGSEWTAPDKLHLLLVAAMFHDSGTCDLYNGGQRFEVEGADAATAHLHKHEISERESHEVWVAIALHTSSGIAERISPFAKLLRTGVLIDFIPSVRTKLGAENYYKQIETYLPRLDIEKALADAVVQQALKIRSKAPAASWPNDLLQAHLADPEYQGVNKGF</sequence>
<dbReference type="Pfam" id="PF01966">
    <property type="entry name" value="HD"/>
    <property type="match status" value="1"/>
</dbReference>
<dbReference type="OrthoDB" id="2378324at2759"/>
<dbReference type="AlphaFoldDB" id="A0A9P4J7K0"/>
<name>A0A9P4J7K0_9PEZI</name>
<organism evidence="2 3">
    <name type="scientific">Myriangium duriaei CBS 260.36</name>
    <dbReference type="NCBI Taxonomy" id="1168546"/>
    <lineage>
        <taxon>Eukaryota</taxon>
        <taxon>Fungi</taxon>
        <taxon>Dikarya</taxon>
        <taxon>Ascomycota</taxon>
        <taxon>Pezizomycotina</taxon>
        <taxon>Dothideomycetes</taxon>
        <taxon>Dothideomycetidae</taxon>
        <taxon>Myriangiales</taxon>
        <taxon>Myriangiaceae</taxon>
        <taxon>Myriangium</taxon>
    </lineage>
</organism>
<keyword evidence="3" id="KW-1185">Reference proteome</keyword>
<evidence type="ECO:0000259" key="1">
    <source>
        <dbReference type="Pfam" id="PF01966"/>
    </source>
</evidence>
<dbReference type="PANTHER" id="PTHR35569">
    <property type="entry name" value="CYANAMIDE HYDRATASE DDI2-RELATED"/>
    <property type="match status" value="1"/>
</dbReference>
<dbReference type="SUPFAM" id="SSF109604">
    <property type="entry name" value="HD-domain/PDEase-like"/>
    <property type="match status" value="1"/>
</dbReference>
<proteinExistence type="predicted"/>
<evidence type="ECO:0000313" key="3">
    <source>
        <dbReference type="Proteomes" id="UP000799439"/>
    </source>
</evidence>
<gene>
    <name evidence="2" type="ORF">K461DRAFT_275459</name>
</gene>
<accession>A0A9P4J7K0</accession>
<comment type="caution">
    <text evidence="2">The sequence shown here is derived from an EMBL/GenBank/DDBJ whole genome shotgun (WGS) entry which is preliminary data.</text>
</comment>
<feature type="domain" description="HD" evidence="1">
    <location>
        <begin position="43"/>
        <end position="143"/>
    </location>
</feature>
<dbReference type="EMBL" id="ML996082">
    <property type="protein sequence ID" value="KAF2156339.1"/>
    <property type="molecule type" value="Genomic_DNA"/>
</dbReference>